<sequence length="111" mass="12518">MANYGQSDPFCLSQRELETDRLNTLIETDLILQLEAHLLEVAVPSSGLASACPRLLGRLVRNHPQGPVRQVPAIWLNELSKRTDRLCLARRLCSTRQPDFLLQLVRAQSKS</sequence>
<comment type="caution">
    <text evidence="1">The sequence shown here is derived from an EMBL/GenBank/DDBJ whole genome shotgun (WGS) entry which is preliminary data.</text>
</comment>
<accession>A0A448XCP4</accession>
<dbReference type="Proteomes" id="UP000784294">
    <property type="component" value="Unassembled WGS sequence"/>
</dbReference>
<proteinExistence type="predicted"/>
<organism evidence="1 2">
    <name type="scientific">Protopolystoma xenopodis</name>
    <dbReference type="NCBI Taxonomy" id="117903"/>
    <lineage>
        <taxon>Eukaryota</taxon>
        <taxon>Metazoa</taxon>
        <taxon>Spiralia</taxon>
        <taxon>Lophotrochozoa</taxon>
        <taxon>Platyhelminthes</taxon>
        <taxon>Monogenea</taxon>
        <taxon>Polyopisthocotylea</taxon>
        <taxon>Polystomatidea</taxon>
        <taxon>Polystomatidae</taxon>
        <taxon>Protopolystoma</taxon>
    </lineage>
</organism>
<keyword evidence="2" id="KW-1185">Reference proteome</keyword>
<name>A0A448XCP4_9PLAT</name>
<protein>
    <submittedName>
        <fullName evidence="1">Uncharacterized protein</fullName>
    </submittedName>
</protein>
<evidence type="ECO:0000313" key="1">
    <source>
        <dbReference type="EMBL" id="VEL33582.1"/>
    </source>
</evidence>
<gene>
    <name evidence="1" type="ORF">PXEA_LOCUS27022</name>
</gene>
<dbReference type="EMBL" id="CAAALY010246037">
    <property type="protein sequence ID" value="VEL33582.1"/>
    <property type="molecule type" value="Genomic_DNA"/>
</dbReference>
<dbReference type="OrthoDB" id="19938at2759"/>
<dbReference type="AlphaFoldDB" id="A0A448XCP4"/>
<reference evidence="1" key="1">
    <citation type="submission" date="2018-11" db="EMBL/GenBank/DDBJ databases">
        <authorList>
            <consortium name="Pathogen Informatics"/>
        </authorList>
    </citation>
    <scope>NUCLEOTIDE SEQUENCE</scope>
</reference>
<evidence type="ECO:0000313" key="2">
    <source>
        <dbReference type="Proteomes" id="UP000784294"/>
    </source>
</evidence>